<name>A0A9P7GJV2_9AGAR</name>
<dbReference type="EMBL" id="JABCKI010000304">
    <property type="protein sequence ID" value="KAG5651064.1"/>
    <property type="molecule type" value="Genomic_DNA"/>
</dbReference>
<proteinExistence type="predicted"/>
<evidence type="ECO:0000313" key="1">
    <source>
        <dbReference type="EMBL" id="KAG5651064.1"/>
    </source>
</evidence>
<evidence type="ECO:0000313" key="2">
    <source>
        <dbReference type="Proteomes" id="UP000717328"/>
    </source>
</evidence>
<reference evidence="1" key="1">
    <citation type="submission" date="2021-02" db="EMBL/GenBank/DDBJ databases">
        <authorList>
            <person name="Nieuwenhuis M."/>
            <person name="Van De Peppel L.J.J."/>
        </authorList>
    </citation>
    <scope>NUCLEOTIDE SEQUENCE</scope>
    <source>
        <strain evidence="1">D49</strain>
    </source>
</reference>
<keyword evidence="2" id="KW-1185">Reference proteome</keyword>
<gene>
    <name evidence="1" type="ORF">H0H81_009999</name>
</gene>
<dbReference type="Proteomes" id="UP000717328">
    <property type="component" value="Unassembled WGS sequence"/>
</dbReference>
<dbReference type="AlphaFoldDB" id="A0A9P7GJV2"/>
<organism evidence="1 2">
    <name type="scientific">Sphagnurus paluster</name>
    <dbReference type="NCBI Taxonomy" id="117069"/>
    <lineage>
        <taxon>Eukaryota</taxon>
        <taxon>Fungi</taxon>
        <taxon>Dikarya</taxon>
        <taxon>Basidiomycota</taxon>
        <taxon>Agaricomycotina</taxon>
        <taxon>Agaricomycetes</taxon>
        <taxon>Agaricomycetidae</taxon>
        <taxon>Agaricales</taxon>
        <taxon>Tricholomatineae</taxon>
        <taxon>Lyophyllaceae</taxon>
        <taxon>Sphagnurus</taxon>
    </lineage>
</organism>
<accession>A0A9P7GJV2</accession>
<protein>
    <submittedName>
        <fullName evidence="1">Uncharacterized protein</fullName>
    </submittedName>
</protein>
<reference evidence="1" key="2">
    <citation type="submission" date="2021-10" db="EMBL/GenBank/DDBJ databases">
        <title>Phylogenomics reveals ancestral predisposition of the termite-cultivated fungus Termitomyces towards a domesticated lifestyle.</title>
        <authorList>
            <person name="Auxier B."/>
            <person name="Grum-Grzhimaylo A."/>
            <person name="Cardenas M.E."/>
            <person name="Lodge J.D."/>
            <person name="Laessoe T."/>
            <person name="Pedersen O."/>
            <person name="Smith M.E."/>
            <person name="Kuyper T.W."/>
            <person name="Franco-Molano E.A."/>
            <person name="Baroni T.J."/>
            <person name="Aanen D.K."/>
        </authorList>
    </citation>
    <scope>NUCLEOTIDE SEQUENCE</scope>
    <source>
        <strain evidence="1">D49</strain>
    </source>
</reference>
<sequence length="459" mass="50295">MPGIRRPIHISAPHPSFDLGTPYQAAALFKSTMAKSLLIAGRHRYASNMVSGCVRSPNPEKPYYVTDPTHNKACYSTVYFSETIDKLSRTNPSMMPLALFSSGKEGDNESKSWYTDDVDRPIKRLKSNLRRAFPEWNVSLPTDSQCHLIATKNVVARFLNGIPDEQVCTKNSDPHNTKDVDGNCLSITVPTPLNNIYAITQFKEQSGASYCVLAEIREENTRYAKGWGLFAVPATRAAVSRHIHLSAPHPLYDDNTPAQAAALFKSTKAKSLLIAGRSRLAFKEPTDCVAASEGDIYYTTDPGHNKLEPFYDANRSIYSWQTAQGGCPAPSCAFIQFHGKGPSTCPADHIFLSTGLSNNAWYGDSVTRPVKRLKAQLQLTFPTWNISLPIDSACTLTATKNVVGRFLNGIQDDSVCTTASMASLVQGTFVHIEQAAISRLSTAYDAWGRALGNAFEVIG</sequence>
<dbReference type="OrthoDB" id="5803672at2759"/>
<comment type="caution">
    <text evidence="1">The sequence shown here is derived from an EMBL/GenBank/DDBJ whole genome shotgun (WGS) entry which is preliminary data.</text>
</comment>